<dbReference type="Pfam" id="PF10602">
    <property type="entry name" value="RPN7"/>
    <property type="match status" value="1"/>
</dbReference>
<dbReference type="GO" id="GO:0008180">
    <property type="term" value="C:COP9 signalosome"/>
    <property type="evidence" value="ECO:0007669"/>
    <property type="project" value="UniProtKB-KW"/>
</dbReference>
<evidence type="ECO:0000259" key="7">
    <source>
        <dbReference type="Pfam" id="PF10602"/>
    </source>
</evidence>
<evidence type="ECO:0000313" key="8">
    <source>
        <dbReference type="EMBL" id="KAB7494840.1"/>
    </source>
</evidence>
<dbReference type="Gene3D" id="1.25.40.570">
    <property type="match status" value="1"/>
</dbReference>
<feature type="domain" description="26S proteasome regulatory subunit Rpn7 N-terminal" evidence="7">
    <location>
        <begin position="50"/>
        <end position="144"/>
    </location>
</feature>
<evidence type="ECO:0000313" key="9">
    <source>
        <dbReference type="Proteomes" id="UP000326759"/>
    </source>
</evidence>
<evidence type="ECO:0000256" key="4">
    <source>
        <dbReference type="ARBA" id="ARBA00022790"/>
    </source>
</evidence>
<evidence type="ECO:0000259" key="6">
    <source>
        <dbReference type="Pfam" id="PF01399"/>
    </source>
</evidence>
<evidence type="ECO:0000256" key="3">
    <source>
        <dbReference type="ARBA" id="ARBA00022490"/>
    </source>
</evidence>
<comment type="subcellular location">
    <subcellularLocation>
        <location evidence="2">Cytoplasm</location>
    </subcellularLocation>
    <subcellularLocation>
        <location evidence="1">Nucleus</location>
    </subcellularLocation>
</comment>
<dbReference type="AlphaFoldDB" id="A0A5N5SMB7"/>
<keyword evidence="9" id="KW-1185">Reference proteome</keyword>
<keyword evidence="3" id="KW-0963">Cytoplasm</keyword>
<dbReference type="GO" id="GO:0005737">
    <property type="term" value="C:cytoplasm"/>
    <property type="evidence" value="ECO:0007669"/>
    <property type="project" value="UniProtKB-SubCell"/>
</dbReference>
<name>A0A5N5SMB7_9CRUS</name>
<dbReference type="PANTHER" id="PTHR14145">
    <property type="entry name" value="26S PROTESOME SUBUNIT 6"/>
    <property type="match status" value="1"/>
</dbReference>
<keyword evidence="4" id="KW-0736">Signalosome</keyword>
<comment type="caution">
    <text evidence="8">The sequence shown here is derived from an EMBL/GenBank/DDBJ whole genome shotgun (WGS) entry which is preliminary data.</text>
</comment>
<gene>
    <name evidence="8" type="primary">Gps1</name>
    <name evidence="8" type="ORF">Anas_07485</name>
</gene>
<dbReference type="InterPro" id="IPR045135">
    <property type="entry name" value="Rpn7_N"/>
</dbReference>
<evidence type="ECO:0000256" key="5">
    <source>
        <dbReference type="ARBA" id="ARBA00023242"/>
    </source>
</evidence>
<evidence type="ECO:0000256" key="1">
    <source>
        <dbReference type="ARBA" id="ARBA00004123"/>
    </source>
</evidence>
<keyword evidence="5" id="KW-0539">Nucleus</keyword>
<dbReference type="EMBL" id="SEYY01023481">
    <property type="protein sequence ID" value="KAB7494840.1"/>
    <property type="molecule type" value="Genomic_DNA"/>
</dbReference>
<evidence type="ECO:0000256" key="2">
    <source>
        <dbReference type="ARBA" id="ARBA00004496"/>
    </source>
</evidence>
<reference evidence="8 9" key="1">
    <citation type="journal article" date="2019" name="PLoS Biol.">
        <title>Sex chromosomes control vertical transmission of feminizing Wolbachia symbionts in an isopod.</title>
        <authorList>
            <person name="Becking T."/>
            <person name="Chebbi M.A."/>
            <person name="Giraud I."/>
            <person name="Moumen B."/>
            <person name="Laverre T."/>
            <person name="Caubet Y."/>
            <person name="Peccoud J."/>
            <person name="Gilbert C."/>
            <person name="Cordaux R."/>
        </authorList>
    </citation>
    <scope>NUCLEOTIDE SEQUENCE [LARGE SCALE GENOMIC DNA]</scope>
    <source>
        <strain evidence="8">ANa2</strain>
        <tissue evidence="8">Whole body excluding digestive tract and cuticle</tissue>
    </source>
</reference>
<dbReference type="InterPro" id="IPR019585">
    <property type="entry name" value="Rpn7/CSN1"/>
</dbReference>
<sequence>MQQIFLRNLKQDQRSYLWGNHIFPSVWGVNSIKESIRRGHDDLGDHYLDCVNMCLNVMKVSIYLNNWSHVLSYVSKAQATPEIGEQRPATLKGQSLVIQTKLTCAAGLAQLATRKYKQAAKSFLAAQLDACDFPDLLSSSNVAISFKLFLEVEPQLRDIIFKFYESKYASCLKLLDELKDTLMLDMYLAPHLNTLYSNIRSRALIQYFRFYTRKQWKSVV</sequence>
<feature type="domain" description="PCI" evidence="6">
    <location>
        <begin position="176"/>
        <end position="213"/>
    </location>
</feature>
<dbReference type="PANTHER" id="PTHR14145:SF2">
    <property type="entry name" value="COP9 SIGNALOSOME COMPLEX SUBUNIT 1"/>
    <property type="match status" value="1"/>
</dbReference>
<dbReference type="OrthoDB" id="422427at2759"/>
<dbReference type="InterPro" id="IPR000717">
    <property type="entry name" value="PCI_dom"/>
</dbReference>
<protein>
    <submittedName>
        <fullName evidence="8">COP9 signalosome complex subunit 1</fullName>
    </submittedName>
</protein>
<organism evidence="8 9">
    <name type="scientific">Armadillidium nasatum</name>
    <dbReference type="NCBI Taxonomy" id="96803"/>
    <lineage>
        <taxon>Eukaryota</taxon>
        <taxon>Metazoa</taxon>
        <taxon>Ecdysozoa</taxon>
        <taxon>Arthropoda</taxon>
        <taxon>Crustacea</taxon>
        <taxon>Multicrustacea</taxon>
        <taxon>Malacostraca</taxon>
        <taxon>Eumalacostraca</taxon>
        <taxon>Peracarida</taxon>
        <taxon>Isopoda</taxon>
        <taxon>Oniscidea</taxon>
        <taxon>Crinocheta</taxon>
        <taxon>Armadillidiidae</taxon>
        <taxon>Armadillidium</taxon>
    </lineage>
</organism>
<dbReference type="Pfam" id="PF01399">
    <property type="entry name" value="PCI"/>
    <property type="match status" value="1"/>
</dbReference>
<proteinExistence type="predicted"/>
<dbReference type="Proteomes" id="UP000326759">
    <property type="component" value="Unassembled WGS sequence"/>
</dbReference>
<accession>A0A5N5SMB7</accession>